<reference evidence="3" key="1">
    <citation type="submission" date="2025-08" db="UniProtKB">
        <authorList>
            <consortium name="RefSeq"/>
        </authorList>
    </citation>
    <scope>IDENTIFICATION</scope>
</reference>
<dbReference type="InterPro" id="IPR028042">
    <property type="entry name" value="DUF4639"/>
</dbReference>
<keyword evidence="2" id="KW-1185">Reference proteome</keyword>
<dbReference type="PANTHER" id="PTHR34438">
    <property type="entry name" value="SI:DKEY-97L20.6"/>
    <property type="match status" value="1"/>
</dbReference>
<organism evidence="2 3">
    <name type="scientific">Bicyclus anynana</name>
    <name type="common">Squinting bush brown butterfly</name>
    <dbReference type="NCBI Taxonomy" id="110368"/>
    <lineage>
        <taxon>Eukaryota</taxon>
        <taxon>Metazoa</taxon>
        <taxon>Ecdysozoa</taxon>
        <taxon>Arthropoda</taxon>
        <taxon>Hexapoda</taxon>
        <taxon>Insecta</taxon>
        <taxon>Pterygota</taxon>
        <taxon>Neoptera</taxon>
        <taxon>Endopterygota</taxon>
        <taxon>Lepidoptera</taxon>
        <taxon>Glossata</taxon>
        <taxon>Ditrysia</taxon>
        <taxon>Papilionoidea</taxon>
        <taxon>Nymphalidae</taxon>
        <taxon>Satyrinae</taxon>
        <taxon>Satyrini</taxon>
        <taxon>Mycalesina</taxon>
        <taxon>Bicyclus</taxon>
    </lineage>
</organism>
<dbReference type="GeneID" id="112044089"/>
<proteinExistence type="predicted"/>
<gene>
    <name evidence="3" type="primary">LOC112044089</name>
</gene>
<sequence length="333" mass="37834">MNSGVRGAPLAVKCKLSRLGRKLQFSDDPRTLVALPKDVPERTCLRAEILQKQENDMLILDIREEIFEDAFKICYQKYMDKQTVCFTVHCAAEAWLQLFNWYFFRHDPGEDTSAYPSCSIPKRAESWIPDEPPDPSPKDTWCKQELTVLEQPFEESLNKWPSSSSIEMPFVEDIPEEYWFPGKVNLPAEETESLDIVTTTSSYDDSVSSNLRAESEVLQNVTDYSTSGEEYSRESVCSAVKNPTPVRSSLRGTGDSAAKRKSKRRSDKSKVFTLSRASMQGRSKGALPPLPGDSRSRISVISDCRLRNLRLETQYEITREKIDTPPGEPVKRK</sequence>
<dbReference type="Proteomes" id="UP001652582">
    <property type="component" value="Chromosome 19"/>
</dbReference>
<protein>
    <submittedName>
        <fullName evidence="3">Uncharacterized protein LOC112044089</fullName>
    </submittedName>
</protein>
<feature type="region of interest" description="Disordered" evidence="1">
    <location>
        <begin position="235"/>
        <end position="297"/>
    </location>
</feature>
<dbReference type="RefSeq" id="XP_052743571.1">
    <property type="nucleotide sequence ID" value="XM_052887611.1"/>
</dbReference>
<dbReference type="PANTHER" id="PTHR34438:SF1">
    <property type="entry name" value="CHROMOSOME 2 OPEN READING FRAME 81"/>
    <property type="match status" value="1"/>
</dbReference>
<dbReference type="Pfam" id="PF15479">
    <property type="entry name" value="DUF4639"/>
    <property type="match status" value="1"/>
</dbReference>
<name>A0ABM3LWZ1_BICAN</name>
<evidence type="ECO:0000256" key="1">
    <source>
        <dbReference type="SAM" id="MobiDB-lite"/>
    </source>
</evidence>
<accession>A0ABM3LWZ1</accession>
<evidence type="ECO:0000313" key="2">
    <source>
        <dbReference type="Proteomes" id="UP001652582"/>
    </source>
</evidence>
<evidence type="ECO:0000313" key="3">
    <source>
        <dbReference type="RefSeq" id="XP_052743571.1"/>
    </source>
</evidence>